<keyword evidence="16" id="KW-0449">Lipoprotein</keyword>
<dbReference type="InterPro" id="IPR046815">
    <property type="entry name" value="P2RX7_C"/>
</dbReference>
<evidence type="ECO:0000256" key="5">
    <source>
        <dbReference type="ARBA" id="ARBA00022553"/>
    </source>
</evidence>
<evidence type="ECO:0000256" key="14">
    <source>
        <dbReference type="ARBA" id="ARBA00023180"/>
    </source>
</evidence>
<dbReference type="GO" id="GO:0051130">
    <property type="term" value="P:positive regulation of cellular component organization"/>
    <property type="evidence" value="ECO:0007669"/>
    <property type="project" value="UniProtKB-ARBA"/>
</dbReference>
<feature type="region of interest" description="Disordered" evidence="22">
    <location>
        <begin position="377"/>
        <end position="402"/>
    </location>
</feature>
<keyword evidence="14" id="KW-0325">Glycoprotein</keyword>
<feature type="chain" id="PRO_5029555572" description="P2X purinoceptor" evidence="23">
    <location>
        <begin position="20"/>
        <end position="539"/>
    </location>
</feature>
<evidence type="ECO:0000256" key="4">
    <source>
        <dbReference type="ARBA" id="ARBA00022475"/>
    </source>
</evidence>
<dbReference type="GO" id="GO:0001614">
    <property type="term" value="F:purinergic nucleotide receptor activity"/>
    <property type="evidence" value="ECO:0007669"/>
    <property type="project" value="InterPro"/>
</dbReference>
<evidence type="ECO:0000256" key="2">
    <source>
        <dbReference type="ARBA" id="ARBA00009848"/>
    </source>
</evidence>
<evidence type="ECO:0000256" key="7">
    <source>
        <dbReference type="ARBA" id="ARBA00022765"/>
    </source>
</evidence>
<evidence type="ECO:0000256" key="11">
    <source>
        <dbReference type="ARBA" id="ARBA00023139"/>
    </source>
</evidence>
<dbReference type="GO" id="GO:0046931">
    <property type="term" value="P:pore complex assembly"/>
    <property type="evidence" value="ECO:0007669"/>
    <property type="project" value="UniProtKB-ARBA"/>
</dbReference>
<keyword evidence="7" id="KW-0013">ADP-ribosylation</keyword>
<evidence type="ECO:0000256" key="19">
    <source>
        <dbReference type="ARBA" id="ARBA00036239"/>
    </source>
</evidence>
<dbReference type="GO" id="GO:0051049">
    <property type="term" value="P:regulation of transport"/>
    <property type="evidence" value="ECO:0007669"/>
    <property type="project" value="UniProtKB-ARBA"/>
</dbReference>
<evidence type="ECO:0000256" key="8">
    <source>
        <dbReference type="ARBA" id="ARBA00022989"/>
    </source>
</evidence>
<dbReference type="NCBIfam" id="TIGR00863">
    <property type="entry name" value="P2X"/>
    <property type="match status" value="1"/>
</dbReference>
<keyword evidence="3 21" id="KW-0813">Transport</keyword>
<dbReference type="Pfam" id="PF00864">
    <property type="entry name" value="P2X_receptor"/>
    <property type="match status" value="1"/>
</dbReference>
<evidence type="ECO:0000256" key="20">
    <source>
        <dbReference type="ARBA" id="ARBA00036634"/>
    </source>
</evidence>
<comment type="catalytic activity">
    <reaction evidence="20">
        <text>Ca(2+)(in) = Ca(2+)(out)</text>
        <dbReference type="Rhea" id="RHEA:29671"/>
        <dbReference type="ChEBI" id="CHEBI:29108"/>
    </reaction>
</comment>
<evidence type="ECO:0000256" key="1">
    <source>
        <dbReference type="ARBA" id="ARBA00004651"/>
    </source>
</evidence>
<evidence type="ECO:0000256" key="6">
    <source>
        <dbReference type="ARBA" id="ARBA00022692"/>
    </source>
</evidence>
<evidence type="ECO:0000256" key="13">
    <source>
        <dbReference type="ARBA" id="ARBA00023170"/>
    </source>
</evidence>
<dbReference type="GO" id="GO:0033198">
    <property type="term" value="P:response to ATP"/>
    <property type="evidence" value="ECO:0007669"/>
    <property type="project" value="InterPro"/>
</dbReference>
<sequence length="539" mass="62254">FLWAYLSFLFCLASYFILISRFHQEVDEVTSSVRTSVKGVASTEDRIWDPVEYTLPMQASLHLMSANSFFVMTNFIKTENQSKQRCPEYPFDKAICNSDNFCQNGSADILNNGIQTGRCVDYNVTFKTCEVHAWCPVQSMENPPEPAVLSGSENFTVLIKNNIIFPKFNLTLLNTPLIFNTSCIYDKATSPLCPIFRLGYIIKEANQNFSEMAVKGGIIAIQIKWDCNLDSLVYDCSPKYVFQRLDDKKTMPGFYIRHAKYYKLPDGEEKRTLFKCYGIRFDVLVSGIGRKFNIIKLIKNTGSMISYFAVVVTAMEILIFVASHFKWGKSSFYKIYRRKKYETVLDPIQVMYVSYVDEPHVTLIKKPLKTSLQHTQGSIVQSNKNHDNEGSEPMCTTESNKNNDNEEHELGKLLKQEASSSDWQKWCCCGKCQPTQKYHEQLCCRRKKGQCITTSHWFQQLVLSHDTLEKALLYKDPFLNLADGNSNKQLRHLAYKQYLQWRFGCFDLEDRAVVPSCCRWKIRETYPKASNNYTGFKID</sequence>
<keyword evidence="12" id="KW-1015">Disulfide bond</keyword>
<evidence type="ECO:0000256" key="18">
    <source>
        <dbReference type="ARBA" id="ARBA00034430"/>
    </source>
</evidence>
<dbReference type="GO" id="GO:0098794">
    <property type="term" value="C:postsynapse"/>
    <property type="evidence" value="ECO:0007669"/>
    <property type="project" value="GOC"/>
</dbReference>
<evidence type="ECO:0000313" key="26">
    <source>
        <dbReference type="Proteomes" id="UP000545435"/>
    </source>
</evidence>
<dbReference type="PRINTS" id="PR01314">
    <property type="entry name" value="P2X7RECEPTOR"/>
</dbReference>
<evidence type="ECO:0000256" key="17">
    <source>
        <dbReference type="ARBA" id="ARBA00023303"/>
    </source>
</evidence>
<proteinExistence type="inferred from homology"/>
<dbReference type="GO" id="GO:0015748">
    <property type="term" value="P:organophosphate ester transport"/>
    <property type="evidence" value="ECO:0007669"/>
    <property type="project" value="UniProtKB-ARBA"/>
</dbReference>
<comment type="catalytic activity">
    <reaction evidence="19">
        <text>Na(+)(in) = Na(+)(out)</text>
        <dbReference type="Rhea" id="RHEA:34963"/>
        <dbReference type="ChEBI" id="CHEBI:29101"/>
    </reaction>
</comment>
<evidence type="ECO:0000256" key="9">
    <source>
        <dbReference type="ARBA" id="ARBA00023065"/>
    </source>
</evidence>
<dbReference type="GO" id="GO:0070588">
    <property type="term" value="P:calcium ion transmembrane transport"/>
    <property type="evidence" value="ECO:0007669"/>
    <property type="project" value="TreeGrafter"/>
</dbReference>
<keyword evidence="10 21" id="KW-0472">Membrane</keyword>
<evidence type="ECO:0000256" key="15">
    <source>
        <dbReference type="ARBA" id="ARBA00023286"/>
    </source>
</evidence>
<evidence type="ECO:0000256" key="12">
    <source>
        <dbReference type="ARBA" id="ARBA00023157"/>
    </source>
</evidence>
<dbReference type="EMBL" id="VXAI01000015">
    <property type="protein sequence ID" value="NXJ60560.1"/>
    <property type="molecule type" value="Genomic_DNA"/>
</dbReference>
<evidence type="ECO:0000256" key="16">
    <source>
        <dbReference type="ARBA" id="ARBA00023288"/>
    </source>
</evidence>
<dbReference type="InterPro" id="IPR001429">
    <property type="entry name" value="P2X_purnocptor"/>
</dbReference>
<dbReference type="PRINTS" id="PR01307">
    <property type="entry name" value="P2XRECEPTOR"/>
</dbReference>
<keyword evidence="17 21" id="KW-0407">Ion channel</keyword>
<dbReference type="FunFam" id="2.60.490.10:FF:000002">
    <property type="entry name" value="P2X purinoceptor"/>
    <property type="match status" value="1"/>
</dbReference>
<keyword evidence="11" id="KW-0564">Palmitate</keyword>
<comment type="caution">
    <text evidence="21">Lacks conserved residue(s) required for the propagation of feature annotation.</text>
</comment>
<dbReference type="InterPro" id="IPR003050">
    <property type="entry name" value="P2X7_purinoceptor"/>
</dbReference>
<dbReference type="Gene3D" id="1.10.287.940">
    <property type="entry name" value="atp-gated p2x4 ion channel"/>
    <property type="match status" value="1"/>
</dbReference>
<keyword evidence="26" id="KW-1185">Reference proteome</keyword>
<keyword evidence="13 21" id="KW-0675">Receptor</keyword>
<dbReference type="GO" id="GO:0051899">
    <property type="term" value="P:membrane depolarization"/>
    <property type="evidence" value="ECO:0007669"/>
    <property type="project" value="UniProtKB-ARBA"/>
</dbReference>
<dbReference type="GO" id="GO:0005524">
    <property type="term" value="F:ATP binding"/>
    <property type="evidence" value="ECO:0007669"/>
    <property type="project" value="InterPro"/>
</dbReference>
<feature type="non-terminal residue" evidence="25">
    <location>
        <position position="1"/>
    </location>
</feature>
<reference evidence="25 26" key="1">
    <citation type="submission" date="2019-09" db="EMBL/GenBank/DDBJ databases">
        <title>Bird 10,000 Genomes (B10K) Project - Family phase.</title>
        <authorList>
            <person name="Zhang G."/>
        </authorList>
    </citation>
    <scope>NUCLEOTIDE SEQUENCE [LARGE SCALE GENOMIC DNA]</scope>
    <source>
        <strain evidence="25">B10K-DU-006-20</strain>
        <tissue evidence="25">Mixed tissue sample</tissue>
    </source>
</reference>
<evidence type="ECO:0000256" key="3">
    <source>
        <dbReference type="ARBA" id="ARBA00022448"/>
    </source>
</evidence>
<keyword evidence="23" id="KW-0732">Signal</keyword>
<protein>
    <recommendedName>
        <fullName evidence="21">P2X purinoceptor</fullName>
    </recommendedName>
</protein>
<name>A0A7L0CUA5_9CHAR</name>
<evidence type="ECO:0000256" key="23">
    <source>
        <dbReference type="SAM" id="SignalP"/>
    </source>
</evidence>
<dbReference type="GO" id="GO:0004931">
    <property type="term" value="F:extracellularly ATP-gated monoatomic cation channel activity"/>
    <property type="evidence" value="ECO:0007669"/>
    <property type="project" value="InterPro"/>
</dbReference>
<feature type="transmembrane region" description="Helical" evidence="21">
    <location>
        <begin position="304"/>
        <end position="325"/>
    </location>
</feature>
<organism evidence="25 26">
    <name type="scientific">Rostratula benghalensis</name>
    <name type="common">greater painted-snipe</name>
    <dbReference type="NCBI Taxonomy" id="118793"/>
    <lineage>
        <taxon>Eukaryota</taxon>
        <taxon>Metazoa</taxon>
        <taxon>Chordata</taxon>
        <taxon>Craniata</taxon>
        <taxon>Vertebrata</taxon>
        <taxon>Euteleostomi</taxon>
        <taxon>Archelosauria</taxon>
        <taxon>Archosauria</taxon>
        <taxon>Dinosauria</taxon>
        <taxon>Saurischia</taxon>
        <taxon>Theropoda</taxon>
        <taxon>Coelurosauria</taxon>
        <taxon>Aves</taxon>
        <taxon>Neognathae</taxon>
        <taxon>Neoaves</taxon>
        <taxon>Charadriiformes</taxon>
        <taxon>Rostratulidae</taxon>
        <taxon>Rostratula</taxon>
    </lineage>
</organism>
<evidence type="ECO:0000256" key="22">
    <source>
        <dbReference type="SAM" id="MobiDB-lite"/>
    </source>
</evidence>
<dbReference type="Proteomes" id="UP000545435">
    <property type="component" value="Unassembled WGS sequence"/>
</dbReference>
<dbReference type="GO" id="GO:0032060">
    <property type="term" value="P:bleb assembly"/>
    <property type="evidence" value="ECO:0007669"/>
    <property type="project" value="UniProtKB-ARBA"/>
</dbReference>
<keyword evidence="8 21" id="KW-1133">Transmembrane helix</keyword>
<feature type="signal peptide" evidence="23">
    <location>
        <begin position="1"/>
        <end position="19"/>
    </location>
</feature>
<evidence type="ECO:0000259" key="24">
    <source>
        <dbReference type="Pfam" id="PF20478"/>
    </source>
</evidence>
<dbReference type="GO" id="GO:0032731">
    <property type="term" value="P:positive regulation of interleukin-1 beta production"/>
    <property type="evidence" value="ECO:0007669"/>
    <property type="project" value="UniProtKB-ARBA"/>
</dbReference>
<dbReference type="PANTHER" id="PTHR10125">
    <property type="entry name" value="P2X PURINOCEPTOR"/>
    <property type="match status" value="1"/>
</dbReference>
<keyword evidence="4" id="KW-1003">Cell membrane</keyword>
<dbReference type="AlphaFoldDB" id="A0A7L0CUA5"/>
<accession>A0A7L0CUA5</accession>
<dbReference type="Gene3D" id="2.60.490.10">
    <property type="entry name" value="atp-gated p2x4 ion channel domain"/>
    <property type="match status" value="1"/>
</dbReference>
<feature type="non-terminal residue" evidence="25">
    <location>
        <position position="539"/>
    </location>
</feature>
<keyword evidence="5" id="KW-0597">Phosphoprotein</keyword>
<evidence type="ECO:0000313" key="25">
    <source>
        <dbReference type="EMBL" id="NXJ60560.1"/>
    </source>
</evidence>
<comment type="caution">
    <text evidence="25">The sequence shown here is derived from an EMBL/GenBank/DDBJ whole genome shotgun (WGS) entry which is preliminary data.</text>
</comment>
<comment type="subcellular location">
    <subcellularLocation>
        <location evidence="1">Cell membrane</location>
        <topology evidence="1">Multi-pass membrane protein</topology>
    </subcellularLocation>
    <subcellularLocation>
        <location evidence="21">Membrane</location>
        <topology evidence="21">Multi-pass membrane protein</topology>
    </subcellularLocation>
</comment>
<dbReference type="InterPro" id="IPR059116">
    <property type="entry name" value="P2X_receptor"/>
</dbReference>
<dbReference type="InterPro" id="IPR027309">
    <property type="entry name" value="P2X_extracellular_dom_sf"/>
</dbReference>
<evidence type="ECO:0000256" key="21">
    <source>
        <dbReference type="RuleBase" id="RU000681"/>
    </source>
</evidence>
<keyword evidence="15" id="KW-1071">Ligand-gated ion channel</keyword>
<comment type="similarity">
    <text evidence="2 21">Belongs to the P2X receptor family.</text>
</comment>
<comment type="function">
    <text evidence="21">Receptor for ATP that acts as a ligand-gated ion channel.</text>
</comment>
<keyword evidence="6 21" id="KW-0812">Transmembrane</keyword>
<keyword evidence="9 21" id="KW-0406">Ion transport</keyword>
<dbReference type="PANTHER" id="PTHR10125:SF13">
    <property type="entry name" value="P2X PURINOCEPTOR 7"/>
    <property type="match status" value="1"/>
</dbReference>
<dbReference type="GO" id="GO:0005886">
    <property type="term" value="C:plasma membrane"/>
    <property type="evidence" value="ECO:0007669"/>
    <property type="project" value="UniProtKB-SubCell"/>
</dbReference>
<dbReference type="Pfam" id="PF20478">
    <property type="entry name" value="P2RX7_C"/>
    <property type="match status" value="1"/>
</dbReference>
<comment type="catalytic activity">
    <reaction evidence="18">
        <text>K(+)(in) = K(+)(out)</text>
        <dbReference type="Rhea" id="RHEA:29463"/>
        <dbReference type="ChEBI" id="CHEBI:29103"/>
    </reaction>
</comment>
<gene>
    <name evidence="25" type="primary">P2rx7</name>
    <name evidence="25" type="ORF">ROSBEN_R07276</name>
</gene>
<feature type="domain" description="P2X purinoreceptor 7 intracellular" evidence="24">
    <location>
        <begin position="352"/>
        <end position="537"/>
    </location>
</feature>
<evidence type="ECO:0000256" key="10">
    <source>
        <dbReference type="ARBA" id="ARBA00023136"/>
    </source>
</evidence>